<evidence type="ECO:0000313" key="2">
    <source>
        <dbReference type="Proteomes" id="UP001497516"/>
    </source>
</evidence>
<dbReference type="AlphaFoldDB" id="A0AAV2ER12"/>
<name>A0AAV2ER12_9ROSI</name>
<dbReference type="PANTHER" id="PTHR37763:SF1">
    <property type="entry name" value="EXOSOME COMPLEX EXONUCLEASE"/>
    <property type="match status" value="1"/>
</dbReference>
<dbReference type="PANTHER" id="PTHR37763">
    <property type="entry name" value="EXOSOME COMPLEX EXONUCLEASE"/>
    <property type="match status" value="1"/>
</dbReference>
<organism evidence="1 2">
    <name type="scientific">Linum trigynum</name>
    <dbReference type="NCBI Taxonomy" id="586398"/>
    <lineage>
        <taxon>Eukaryota</taxon>
        <taxon>Viridiplantae</taxon>
        <taxon>Streptophyta</taxon>
        <taxon>Embryophyta</taxon>
        <taxon>Tracheophyta</taxon>
        <taxon>Spermatophyta</taxon>
        <taxon>Magnoliopsida</taxon>
        <taxon>eudicotyledons</taxon>
        <taxon>Gunneridae</taxon>
        <taxon>Pentapetalae</taxon>
        <taxon>rosids</taxon>
        <taxon>fabids</taxon>
        <taxon>Malpighiales</taxon>
        <taxon>Linaceae</taxon>
        <taxon>Linum</taxon>
    </lineage>
</organism>
<proteinExistence type="predicted"/>
<accession>A0AAV2ER12</accession>
<dbReference type="Proteomes" id="UP001497516">
    <property type="component" value="Chromosome 5"/>
</dbReference>
<dbReference type="EMBL" id="OZ034818">
    <property type="protein sequence ID" value="CAL1388153.1"/>
    <property type="molecule type" value="Genomic_DNA"/>
</dbReference>
<protein>
    <submittedName>
        <fullName evidence="1">Uncharacterized protein</fullName>
    </submittedName>
</protein>
<evidence type="ECO:0000313" key="1">
    <source>
        <dbReference type="EMBL" id="CAL1388153.1"/>
    </source>
</evidence>
<reference evidence="1 2" key="1">
    <citation type="submission" date="2024-04" db="EMBL/GenBank/DDBJ databases">
        <authorList>
            <person name="Fracassetti M."/>
        </authorList>
    </citation>
    <scope>NUCLEOTIDE SEQUENCE [LARGE SCALE GENOMIC DNA]</scope>
</reference>
<sequence length="96" mass="11486">MYYLYGQVRDIEVDLCGGLYENDYKSWFRQRILTSDKEQMVLRRVKHLDRVLELFKSMWETAGMKGVLEMEGHLFADRMVTYSGNLFFVQGICFLR</sequence>
<gene>
    <name evidence="1" type="ORF">LTRI10_LOCUS29096</name>
</gene>
<keyword evidence="2" id="KW-1185">Reference proteome</keyword>